<evidence type="ECO:0000313" key="4">
    <source>
        <dbReference type="EMBL" id="KAG7530652.1"/>
    </source>
</evidence>
<evidence type="ECO:0000256" key="1">
    <source>
        <dbReference type="SAM" id="MobiDB-lite"/>
    </source>
</evidence>
<keyword evidence="2" id="KW-1133">Transmembrane helix</keyword>
<proteinExistence type="predicted"/>
<dbReference type="GO" id="GO:0016791">
    <property type="term" value="F:phosphatase activity"/>
    <property type="evidence" value="ECO:0007669"/>
    <property type="project" value="InterPro"/>
</dbReference>
<feature type="region of interest" description="Disordered" evidence="1">
    <location>
        <begin position="1"/>
        <end position="113"/>
    </location>
</feature>
<dbReference type="EMBL" id="JABELV010000112">
    <property type="protein sequence ID" value="KAG7530652.1"/>
    <property type="molecule type" value="Genomic_DNA"/>
</dbReference>
<feature type="region of interest" description="Disordered" evidence="1">
    <location>
        <begin position="275"/>
        <end position="300"/>
    </location>
</feature>
<feature type="transmembrane region" description="Helical" evidence="2">
    <location>
        <begin position="116"/>
        <end position="136"/>
    </location>
</feature>
<dbReference type="AlphaFoldDB" id="A0A8K0JI06"/>
<dbReference type="NCBIfam" id="TIGR02251">
    <property type="entry name" value="HIF-SF_euk"/>
    <property type="match status" value="1"/>
</dbReference>
<dbReference type="PROSITE" id="PS50969">
    <property type="entry name" value="FCP1"/>
    <property type="match status" value="1"/>
</dbReference>
<dbReference type="CDD" id="cd07521">
    <property type="entry name" value="HAD_FCP1-like"/>
    <property type="match status" value="1"/>
</dbReference>
<evidence type="ECO:0000256" key="2">
    <source>
        <dbReference type="SAM" id="Phobius"/>
    </source>
</evidence>
<dbReference type="InterPro" id="IPR050365">
    <property type="entry name" value="TIM50"/>
</dbReference>
<dbReference type="Gene3D" id="3.40.50.1000">
    <property type="entry name" value="HAD superfamily/HAD-like"/>
    <property type="match status" value="1"/>
</dbReference>
<evidence type="ECO:0000313" key="5">
    <source>
        <dbReference type="Proteomes" id="UP000812966"/>
    </source>
</evidence>
<dbReference type="InterPro" id="IPR023214">
    <property type="entry name" value="HAD_sf"/>
</dbReference>
<dbReference type="Proteomes" id="UP000812966">
    <property type="component" value="Unassembled WGS sequence"/>
</dbReference>
<sequence>MNALKSLDAYLSRTSNSRPPSNVNTPTRTSIRLREPVDIPESILNVTEPVPVAPTGDSDSSLANQARGRMRRRVTPSPPSSSNGSQKRKRCRKTGATSTDGEKRRKKRRRVPSSEGWLGGAYVAVLALWVSLWSTVFGDTERFLKDVRNMQPDSALALKPEGEGEKAAASEKEVREGSGSESEMSDKNADEGLDPSSGWMDPVTRAPANEEELLEQAESADVPPPVQAKERAASVSRERTLPDAVSFQLRSSSRGDALALQKYEGVTKGATISILTNPTPADDGPIDASTSSSRRTKLLPNPLAPTLLTTRRKGEVDTSQTKVIAAPPFANRPVSIPRVPLMTPFHLQKTLILDLDETLIHSTSRAMTIQSSGVGGGSGLVGINLSGLFGSQRRGGGGARGEGHTVEVVLGGRSTLYHVYKRPFVDHFLKKVSSWYTLVIFTASMQEYADPVIDWLDGGRGLFGKKLYRDSCSLQPNGSYIKDLTLVEPDLSRVCFMDNSPVSYNWNKANALPIEGWTSDPNDKALLDALPVLDSLRFTSDVRKVLGIRGF</sequence>
<keyword evidence="5" id="KW-1185">Reference proteome</keyword>
<comment type="caution">
    <text evidence="4">The sequence shown here is derived from an EMBL/GenBank/DDBJ whole genome shotgun (WGS) entry which is preliminary data.</text>
</comment>
<dbReference type="Pfam" id="PF03031">
    <property type="entry name" value="NIF"/>
    <property type="match status" value="1"/>
</dbReference>
<feature type="compositionally biased region" description="Basic and acidic residues" evidence="1">
    <location>
        <begin position="160"/>
        <end position="190"/>
    </location>
</feature>
<protein>
    <recommendedName>
        <fullName evidence="3">FCP1 homology domain-containing protein</fullName>
    </recommendedName>
</protein>
<name>A0A8K0JI06_9TREE</name>
<dbReference type="InterPro" id="IPR004274">
    <property type="entry name" value="FCP1_dom"/>
</dbReference>
<feature type="compositionally biased region" description="Basic and acidic residues" evidence="1">
    <location>
        <begin position="228"/>
        <end position="237"/>
    </location>
</feature>
<keyword evidence="2" id="KW-0472">Membrane</keyword>
<reference evidence="4" key="1">
    <citation type="submission" date="2020-04" db="EMBL/GenBank/DDBJ databases">
        <title>Analysis of mating type loci in Filobasidium floriforme.</title>
        <authorList>
            <person name="Nowrousian M."/>
        </authorList>
    </citation>
    <scope>NUCLEOTIDE SEQUENCE</scope>
    <source>
        <strain evidence="4">CBS 6242</strain>
    </source>
</reference>
<dbReference type="SUPFAM" id="SSF56784">
    <property type="entry name" value="HAD-like"/>
    <property type="match status" value="1"/>
</dbReference>
<dbReference type="InterPro" id="IPR011948">
    <property type="entry name" value="Dullard_phosphatase"/>
</dbReference>
<evidence type="ECO:0000259" key="3">
    <source>
        <dbReference type="PROSITE" id="PS50969"/>
    </source>
</evidence>
<dbReference type="SMART" id="SM00577">
    <property type="entry name" value="CPDc"/>
    <property type="match status" value="1"/>
</dbReference>
<organism evidence="4 5">
    <name type="scientific">Filobasidium floriforme</name>
    <dbReference type="NCBI Taxonomy" id="5210"/>
    <lineage>
        <taxon>Eukaryota</taxon>
        <taxon>Fungi</taxon>
        <taxon>Dikarya</taxon>
        <taxon>Basidiomycota</taxon>
        <taxon>Agaricomycotina</taxon>
        <taxon>Tremellomycetes</taxon>
        <taxon>Filobasidiales</taxon>
        <taxon>Filobasidiaceae</taxon>
        <taxon>Filobasidium</taxon>
    </lineage>
</organism>
<gene>
    <name evidence="4" type="ORF">FFLO_04878</name>
</gene>
<dbReference type="FunFam" id="3.40.50.1000:FF:000270">
    <property type="entry name" value="Nuclear envelope-endoplasmic reticulum network protein"/>
    <property type="match status" value="1"/>
</dbReference>
<feature type="compositionally biased region" description="Polar residues" evidence="1">
    <location>
        <begin position="12"/>
        <end position="30"/>
    </location>
</feature>
<feature type="region of interest" description="Disordered" evidence="1">
    <location>
        <begin position="155"/>
        <end position="237"/>
    </location>
</feature>
<feature type="domain" description="FCP1 homology" evidence="3">
    <location>
        <begin position="344"/>
        <end position="536"/>
    </location>
</feature>
<dbReference type="InterPro" id="IPR036412">
    <property type="entry name" value="HAD-like_sf"/>
</dbReference>
<accession>A0A8K0JI06</accession>
<keyword evidence="2" id="KW-0812">Transmembrane</keyword>
<dbReference type="PANTHER" id="PTHR12210">
    <property type="entry name" value="DULLARD PROTEIN PHOSPHATASE"/>
    <property type="match status" value="1"/>
</dbReference>